<dbReference type="Gene3D" id="2.40.128.130">
    <property type="entry name" value="Autotransporter beta-domain"/>
    <property type="match status" value="1"/>
</dbReference>
<dbReference type="SUPFAM" id="SSF103515">
    <property type="entry name" value="Autotransporter"/>
    <property type="match status" value="1"/>
</dbReference>
<sequence length="1042" mass="103506">MSFHTSGFRLLPLVIALHAATIGLVQAADFTVAPGATDGSAKTLTTGNTGSVGAGASLSTSAGTSVDITGTSGTVTLNNSGTIANTGTGRGIDNNTNGVSIVINNDGTLSSVGSDALRLNKANSSLVLNNNGTIKVTGSGTSGGQALDLRGADGSGTKVINNGSATNRNAVISSSNDDALRPGSNTTINNYGTIISTGVVNTKCPDYISACSSAASANDAIDAKLAVTVNNWGTISGPRHGVTSDAGVNVTNYEGGQIIGRNGSGVGSDGVGTVVNHGLISGRYAGAGNAYDHLGDGTTANNGDGDGVDIDGIASITNYGRIEGLGAGGVDSSGFPNGADGIAAGGGTIINYAGGEIFGQSKGILIDDGANGTAIAAQRGTATAVGGVASITNAGSIIGADSTAIGLVGDFADSLTNLAGGVIRGGAQSVRVDQLNSTTAAAAVQMGAGNDTLSNAGSIVGLNGLAVDMGTGNDQLTVLTDATFGGLVDGGAGTDTLTLSGSGAGTFGNSQNFENLAITGGTWTVTSNDFSAGGSIASGAGLINQGSIGGLLTVASGASYGGTGSLHSLQLAGGSTFNFDVTSTNAPVQLSGSAALGNATLNLKVNGTGYAAHSTLLTAADGVTGQFGTVTSNFAFLTPTLSYGANTVELQLTRNDTAFAELATTDSARNLANSLAAQSNSSLYNALLTTDKATAAKALQQLAGASNASAAAATLAGSSQVGSAMQGAMGQLGSFGGSLQASILRDDGPQLVAVGVPEEARGLHDPKAAGRLWVQALGSHGTVDGEHGASDVDQNTGGTLFGADWAVNADWRLGVVGGYSRTDIDAGQGASGDVDSYHLGVYALTQIDQLALRLGAAYSTHDGENKRRVTFAGVDDKLHGDYDANSQQAFAELAYPIASGRLLAEPFASLGYQRYDRDAYNEKGGDSALHVDAQDQHNVSSTLGLRLAHLGQFDNGMSFTPRMSVGWRHTYGDVDSETSQAFISGGSAFSAQGTALDRNSLLVEAGFDLGVTATQTLGLGYSGELGDNAQNHGVIAQWQLAF</sequence>
<organism evidence="3 4">
    <name type="scientific">Pseudomonas turukhanskensis</name>
    <dbReference type="NCBI Taxonomy" id="1806536"/>
    <lineage>
        <taxon>Bacteria</taxon>
        <taxon>Pseudomonadati</taxon>
        <taxon>Pseudomonadota</taxon>
        <taxon>Gammaproteobacteria</taxon>
        <taxon>Pseudomonadales</taxon>
        <taxon>Pseudomonadaceae</taxon>
        <taxon>Pseudomonas</taxon>
    </lineage>
</organism>
<dbReference type="EMBL" id="BSFN01000001">
    <property type="protein sequence ID" value="GLK87460.1"/>
    <property type="molecule type" value="Genomic_DNA"/>
</dbReference>
<dbReference type="InterPro" id="IPR006315">
    <property type="entry name" value="OM_autotransptr_brl_dom"/>
</dbReference>
<evidence type="ECO:0000313" key="3">
    <source>
        <dbReference type="EMBL" id="GLK87460.1"/>
    </source>
</evidence>
<dbReference type="InterPro" id="IPR005546">
    <property type="entry name" value="Autotransporte_beta"/>
</dbReference>
<accession>A0A9W6NE84</accession>
<dbReference type="GO" id="GO:0019867">
    <property type="term" value="C:outer membrane"/>
    <property type="evidence" value="ECO:0007669"/>
    <property type="project" value="InterPro"/>
</dbReference>
<reference evidence="3" key="2">
    <citation type="submission" date="2023-01" db="EMBL/GenBank/DDBJ databases">
        <authorList>
            <person name="Sun Q."/>
            <person name="Evtushenko L."/>
        </authorList>
    </citation>
    <scope>NUCLEOTIDE SEQUENCE</scope>
    <source>
        <strain evidence="3">VKM B-2935</strain>
    </source>
</reference>
<dbReference type="SMART" id="SM00869">
    <property type="entry name" value="Autotransporter"/>
    <property type="match status" value="1"/>
</dbReference>
<protein>
    <recommendedName>
        <fullName evidence="2">Autotransporter domain-containing protein</fullName>
    </recommendedName>
</protein>
<feature type="domain" description="Autotransporter" evidence="2">
    <location>
        <begin position="765"/>
        <end position="1042"/>
    </location>
</feature>
<dbReference type="NCBIfam" id="TIGR01414">
    <property type="entry name" value="autotrans_barl"/>
    <property type="match status" value="1"/>
</dbReference>
<gene>
    <name evidence="3" type="ORF">GCM10017655_05220</name>
</gene>
<reference evidence="3" key="1">
    <citation type="journal article" date="2014" name="Int. J. Syst. Evol. Microbiol.">
        <title>Complete genome sequence of Corynebacterium casei LMG S-19264T (=DSM 44701T), isolated from a smear-ripened cheese.</title>
        <authorList>
            <consortium name="US DOE Joint Genome Institute (JGI-PGF)"/>
            <person name="Walter F."/>
            <person name="Albersmeier A."/>
            <person name="Kalinowski J."/>
            <person name="Ruckert C."/>
        </authorList>
    </citation>
    <scope>NUCLEOTIDE SEQUENCE</scope>
    <source>
        <strain evidence="3">VKM B-2935</strain>
    </source>
</reference>
<evidence type="ECO:0000313" key="4">
    <source>
        <dbReference type="Proteomes" id="UP001143328"/>
    </source>
</evidence>
<comment type="caution">
    <text evidence="3">The sequence shown here is derived from an EMBL/GenBank/DDBJ whole genome shotgun (WGS) entry which is preliminary data.</text>
</comment>
<feature type="chain" id="PRO_5040841405" description="Autotransporter domain-containing protein" evidence="1">
    <location>
        <begin position="28"/>
        <end position="1042"/>
    </location>
</feature>
<dbReference type="PROSITE" id="PS51208">
    <property type="entry name" value="AUTOTRANSPORTER"/>
    <property type="match status" value="1"/>
</dbReference>
<feature type="signal peptide" evidence="1">
    <location>
        <begin position="1"/>
        <end position="27"/>
    </location>
</feature>
<evidence type="ECO:0000259" key="2">
    <source>
        <dbReference type="PROSITE" id="PS51208"/>
    </source>
</evidence>
<dbReference type="InterPro" id="IPR036709">
    <property type="entry name" value="Autotransporte_beta_dom_sf"/>
</dbReference>
<dbReference type="Pfam" id="PF03797">
    <property type="entry name" value="Autotransporter"/>
    <property type="match status" value="1"/>
</dbReference>
<name>A0A9W6NE84_9PSED</name>
<dbReference type="RefSeq" id="WP_271193712.1">
    <property type="nucleotide sequence ID" value="NZ_BSFN01000001.1"/>
</dbReference>
<keyword evidence="4" id="KW-1185">Reference proteome</keyword>
<dbReference type="Proteomes" id="UP001143328">
    <property type="component" value="Unassembled WGS sequence"/>
</dbReference>
<proteinExistence type="predicted"/>
<dbReference type="AlphaFoldDB" id="A0A9W6NE84"/>
<keyword evidence="1" id="KW-0732">Signal</keyword>
<evidence type="ECO:0000256" key="1">
    <source>
        <dbReference type="SAM" id="SignalP"/>
    </source>
</evidence>